<organism evidence="1 2">
    <name type="scientific">Caballeronia choica</name>
    <dbReference type="NCBI Taxonomy" id="326476"/>
    <lineage>
        <taxon>Bacteria</taxon>
        <taxon>Pseudomonadati</taxon>
        <taxon>Pseudomonadota</taxon>
        <taxon>Betaproteobacteria</taxon>
        <taxon>Burkholderiales</taxon>
        <taxon>Burkholderiaceae</taxon>
        <taxon>Caballeronia</taxon>
    </lineage>
</organism>
<reference evidence="1" key="1">
    <citation type="submission" date="2016-01" db="EMBL/GenBank/DDBJ databases">
        <authorList>
            <person name="Peeters C."/>
        </authorList>
    </citation>
    <scope>NUCLEOTIDE SEQUENCE [LARGE SCALE GENOMIC DNA]</scope>
    <source>
        <strain evidence="1">LMG 22940</strain>
    </source>
</reference>
<comment type="caution">
    <text evidence="1">The sequence shown here is derived from an EMBL/GenBank/DDBJ whole genome shotgun (WGS) entry which is preliminary data.</text>
</comment>
<name>A0A158KCX9_9BURK</name>
<evidence type="ECO:0000313" key="2">
    <source>
        <dbReference type="Proteomes" id="UP000054770"/>
    </source>
</evidence>
<evidence type="ECO:0000313" key="1">
    <source>
        <dbReference type="EMBL" id="SAL78986.1"/>
    </source>
</evidence>
<dbReference type="EMBL" id="FCON02000081">
    <property type="protein sequence ID" value="SAL78986.1"/>
    <property type="molecule type" value="Genomic_DNA"/>
</dbReference>
<proteinExistence type="predicted"/>
<protein>
    <submittedName>
        <fullName evidence="1">Uncharacterized protein</fullName>
    </submittedName>
</protein>
<sequence>MLRSIGRLGIAGCSMCVTAIRTEQLVADRADHLEHGRDARELFGHVLAKQLHGRRASGAGRIRFELDLFTRQVRQQGLACAGFVDRRCRRLVSLTSRLEGPSSGRQVFQLRFELIDLPRQLLGLAPEVHSPELVDLRLQALNLVVPSSDLPHHVRDRCLLFEQRCLLREHQGLELGNSIGKRLVIGHASQFTSPRCGLQH</sequence>
<dbReference type="AlphaFoldDB" id="A0A158KCX9"/>
<accession>A0A158KCX9</accession>
<gene>
    <name evidence="1" type="ORF">AWB68_05539</name>
</gene>
<dbReference type="Proteomes" id="UP000054770">
    <property type="component" value="Unassembled WGS sequence"/>
</dbReference>
<keyword evidence="2" id="KW-1185">Reference proteome</keyword>